<evidence type="ECO:0000256" key="7">
    <source>
        <dbReference type="SAM" id="Phobius"/>
    </source>
</evidence>
<keyword evidence="3 7" id="KW-0812">Transmembrane</keyword>
<feature type="compositionally biased region" description="Low complexity" evidence="6">
    <location>
        <begin position="310"/>
        <end position="319"/>
    </location>
</feature>
<evidence type="ECO:0000256" key="3">
    <source>
        <dbReference type="ARBA" id="ARBA00022692"/>
    </source>
</evidence>
<dbReference type="GO" id="GO:0016020">
    <property type="term" value="C:membrane"/>
    <property type="evidence" value="ECO:0007669"/>
    <property type="project" value="UniProtKB-SubCell"/>
</dbReference>
<dbReference type="InterPro" id="IPR007125">
    <property type="entry name" value="H2A/H2B/H3"/>
</dbReference>
<keyword evidence="5 7" id="KW-0472">Membrane</keyword>
<evidence type="ECO:0000256" key="2">
    <source>
        <dbReference type="ARBA" id="ARBA00010343"/>
    </source>
</evidence>
<feature type="compositionally biased region" description="Basic residues" evidence="6">
    <location>
        <begin position="336"/>
        <end position="361"/>
    </location>
</feature>
<dbReference type="GO" id="GO:0000786">
    <property type="term" value="C:nucleosome"/>
    <property type="evidence" value="ECO:0007669"/>
    <property type="project" value="InterPro"/>
</dbReference>
<dbReference type="GO" id="GO:0043066">
    <property type="term" value="P:negative regulation of apoptotic process"/>
    <property type="evidence" value="ECO:0007669"/>
    <property type="project" value="TreeGrafter"/>
</dbReference>
<dbReference type="AlphaFoldDB" id="A0A1I8HMK6"/>
<feature type="transmembrane region" description="Helical" evidence="7">
    <location>
        <begin position="103"/>
        <end position="123"/>
    </location>
</feature>
<accession>A0A1I8HMK6</accession>
<feature type="region of interest" description="Disordered" evidence="6">
    <location>
        <begin position="242"/>
        <end position="272"/>
    </location>
</feature>
<feature type="transmembrane region" description="Helical" evidence="7">
    <location>
        <begin position="40"/>
        <end position="59"/>
    </location>
</feature>
<dbReference type="Pfam" id="PF00125">
    <property type="entry name" value="Histone"/>
    <property type="match status" value="1"/>
</dbReference>
<dbReference type="Pfam" id="PF01027">
    <property type="entry name" value="Bax1-I"/>
    <property type="match status" value="1"/>
</dbReference>
<dbReference type="SUPFAM" id="SSF47113">
    <property type="entry name" value="Histone-fold"/>
    <property type="match status" value="1"/>
</dbReference>
<evidence type="ECO:0000259" key="8">
    <source>
        <dbReference type="Pfam" id="PF00125"/>
    </source>
</evidence>
<organism evidence="9 10">
    <name type="scientific">Macrostomum lignano</name>
    <dbReference type="NCBI Taxonomy" id="282301"/>
    <lineage>
        <taxon>Eukaryota</taxon>
        <taxon>Metazoa</taxon>
        <taxon>Spiralia</taxon>
        <taxon>Lophotrochozoa</taxon>
        <taxon>Platyhelminthes</taxon>
        <taxon>Rhabditophora</taxon>
        <taxon>Macrostomorpha</taxon>
        <taxon>Macrostomida</taxon>
        <taxon>Macrostomidae</taxon>
        <taxon>Macrostomum</taxon>
    </lineage>
</organism>
<dbReference type="GO" id="GO:0046982">
    <property type="term" value="F:protein heterodimerization activity"/>
    <property type="evidence" value="ECO:0007669"/>
    <property type="project" value="InterPro"/>
</dbReference>
<dbReference type="Gene3D" id="1.10.20.10">
    <property type="entry name" value="Histone, subunit A"/>
    <property type="match status" value="1"/>
</dbReference>
<evidence type="ECO:0000256" key="1">
    <source>
        <dbReference type="ARBA" id="ARBA00004141"/>
    </source>
</evidence>
<name>A0A1I8HMK6_9PLAT</name>
<evidence type="ECO:0000256" key="6">
    <source>
        <dbReference type="SAM" id="MobiDB-lite"/>
    </source>
</evidence>
<dbReference type="Proteomes" id="UP000095280">
    <property type="component" value="Unplaced"/>
</dbReference>
<protein>
    <submittedName>
        <fullName evidence="10">Histone domain-containing protein</fullName>
    </submittedName>
</protein>
<comment type="subcellular location">
    <subcellularLocation>
        <location evidence="1">Membrane</location>
        <topology evidence="1">Multi-pass membrane protein</topology>
    </subcellularLocation>
</comment>
<reference evidence="10" key="1">
    <citation type="submission" date="2016-11" db="UniProtKB">
        <authorList>
            <consortium name="WormBaseParasite"/>
        </authorList>
    </citation>
    <scope>IDENTIFICATION</scope>
</reference>
<dbReference type="PANTHER" id="PTHR23291">
    <property type="entry name" value="BAX INHIBITOR-RELATED"/>
    <property type="match status" value="1"/>
</dbReference>
<feature type="transmembrane region" description="Helical" evidence="7">
    <location>
        <begin position="129"/>
        <end position="147"/>
    </location>
</feature>
<evidence type="ECO:0000256" key="5">
    <source>
        <dbReference type="ARBA" id="ARBA00023136"/>
    </source>
</evidence>
<proteinExistence type="inferred from homology"/>
<dbReference type="GO" id="GO:0030527">
    <property type="term" value="F:structural constituent of chromatin"/>
    <property type="evidence" value="ECO:0007669"/>
    <property type="project" value="InterPro"/>
</dbReference>
<feature type="region of interest" description="Disordered" evidence="6">
    <location>
        <begin position="289"/>
        <end position="377"/>
    </location>
</feature>
<evidence type="ECO:0000313" key="9">
    <source>
        <dbReference type="Proteomes" id="UP000095280"/>
    </source>
</evidence>
<feature type="compositionally biased region" description="Polar residues" evidence="6">
    <location>
        <begin position="246"/>
        <end position="272"/>
    </location>
</feature>
<comment type="similarity">
    <text evidence="2">Belongs to the histone H3 family.</text>
</comment>
<feature type="domain" description="Core Histone H2A/H2B/H3" evidence="8">
    <location>
        <begin position="375"/>
        <end position="467"/>
    </location>
</feature>
<evidence type="ECO:0000256" key="4">
    <source>
        <dbReference type="ARBA" id="ARBA00022989"/>
    </source>
</evidence>
<feature type="transmembrane region" description="Helical" evidence="7">
    <location>
        <begin position="182"/>
        <end position="200"/>
    </location>
</feature>
<dbReference type="WBParaSite" id="maker-uti_cns_0007038-snap-gene-0.5-mRNA-1">
    <property type="protein sequence ID" value="maker-uti_cns_0007038-snap-gene-0.5-mRNA-1"/>
    <property type="gene ID" value="maker-uti_cns_0007038-snap-gene-0.5"/>
</dbReference>
<dbReference type="InterPro" id="IPR009072">
    <property type="entry name" value="Histone-fold"/>
</dbReference>
<dbReference type="InterPro" id="IPR000164">
    <property type="entry name" value="Histone_H3/CENP-A"/>
</dbReference>
<feature type="transmembrane region" description="Helical" evidence="7">
    <location>
        <begin position="159"/>
        <end position="176"/>
    </location>
</feature>
<dbReference type="InterPro" id="IPR006214">
    <property type="entry name" value="Bax_inhibitor_1-related"/>
</dbReference>
<evidence type="ECO:0000313" key="10">
    <source>
        <dbReference type="WBParaSite" id="maker-uti_cns_0007038-snap-gene-0.5-mRNA-1"/>
    </source>
</evidence>
<dbReference type="GO" id="GO:0003677">
    <property type="term" value="F:DNA binding"/>
    <property type="evidence" value="ECO:0007669"/>
    <property type="project" value="InterPro"/>
</dbReference>
<dbReference type="PROSITE" id="PS00959">
    <property type="entry name" value="HISTONE_H3_2"/>
    <property type="match status" value="1"/>
</dbReference>
<dbReference type="PANTHER" id="PTHR23291:SF50">
    <property type="entry name" value="PROTEIN LIFEGUARD 4"/>
    <property type="match status" value="1"/>
</dbReference>
<keyword evidence="4 7" id="KW-1133">Transmembrane helix</keyword>
<sequence length="472" mass="52143">MLHSNDIKLDMGGGLAEDFMYSNNVASAQIYIRMGFLRKVYGILSAQLLVTSLVCAAFLTNAEAVKASLHGGMFGLLVFCFLATMGLVFALHWKARETPINFVLLFAFTLCESVTVGFCVVHYSVGLVLQALLLTLLVTVGLTLFTLQTKRDFSAWEAPLLVALLLLLGGCVIQMFVQSSALHLAISLGGAFLFSLFIVFDTANIMHKVSPEEYILASVDLYLDIINLRPLDDFFSIGMARRKAQPRNSRSRGSTDQTSSATPHQRQLPQQLGESVALPFRPFWASTPADPMSANVRTSSAGAAPPPPERAAASAASAAVLSGMRNNSSAGDSRRQGRNSKQHQKQHKKQQHQQRKQKQKSSKPEPRTHRRRKNHIDREIRFMQTTTKLLIRKLPFMRLVKEVTAHLKHNGQLPAAPGVGETWQAAAVLCLQTAAEAYVIQLLSDAYKICSHCRRVTLKREDLALVCELCRV</sequence>
<feature type="transmembrane region" description="Helical" evidence="7">
    <location>
        <begin position="71"/>
        <end position="91"/>
    </location>
</feature>
<keyword evidence="9" id="KW-1185">Reference proteome</keyword>
<dbReference type="SMART" id="SM00428">
    <property type="entry name" value="H3"/>
    <property type="match status" value="1"/>
</dbReference>